<evidence type="ECO:0000256" key="2">
    <source>
        <dbReference type="ARBA" id="ARBA00009077"/>
    </source>
</evidence>
<dbReference type="SUPFAM" id="SSF53383">
    <property type="entry name" value="PLP-dependent transferases"/>
    <property type="match status" value="1"/>
</dbReference>
<dbReference type="Gene3D" id="3.90.1150.10">
    <property type="entry name" value="Aspartate Aminotransferase, domain 1"/>
    <property type="match status" value="1"/>
</dbReference>
<dbReference type="GO" id="GO:0005737">
    <property type="term" value="C:cytoplasm"/>
    <property type="evidence" value="ECO:0007669"/>
    <property type="project" value="TreeGrafter"/>
</dbReference>
<dbReference type="InterPro" id="IPR015424">
    <property type="entry name" value="PyrdxlP-dep_Trfase"/>
</dbReference>
<keyword evidence="6" id="KW-0808">Transferase</keyword>
<dbReference type="InterPro" id="IPR054542">
    <property type="entry name" value="Cys_met_metab_PP"/>
</dbReference>
<dbReference type="GO" id="GO:0030170">
    <property type="term" value="F:pyridoxal phosphate binding"/>
    <property type="evidence" value="ECO:0007669"/>
    <property type="project" value="InterPro"/>
</dbReference>
<feature type="modified residue" description="N6-(pyridoxal phosphate)lysine" evidence="4">
    <location>
        <position position="195"/>
    </location>
</feature>
<keyword evidence="3 4" id="KW-0663">Pyridoxal phosphate</keyword>
<comment type="similarity">
    <text evidence="2 5">Belongs to the trans-sulfuration enzymes family.</text>
</comment>
<evidence type="ECO:0000256" key="1">
    <source>
        <dbReference type="ARBA" id="ARBA00001933"/>
    </source>
</evidence>
<dbReference type="Pfam" id="PF01053">
    <property type="entry name" value="Cys_Met_Meta_PP"/>
    <property type="match status" value="1"/>
</dbReference>
<sequence>MGFQTDSIHAGQQPDPSTGAIMTPIFQTSTFVQESIGKHKGYEYARTQNPTRQAMEKNIAVLEKGKHGIAFASGLAAISAIIQMLESGDHVVCSDNVYGGTYRVFETLFKKFGLSFSFVDTSDITRVERAVTPQTRLIFVETPTNPMLTLSSLEEIAALAAEKKCLTVVDNTFMSPYFQNPLVFGIDMVVHSSTKYLNGHSDVVGGIVLTRRDDLAEKLFYIQNAAGAVPGPQDCFLILRATKTLALRMREHEKNALALARYLEKHSAVERVYYPGLPGHPQHDLAKKQMSGFGGIVSMELGSLENARKFAEAVRIFSLAESLGGVESLVDHPAIMTHASVPREERLRMGLTDGLIRLSVGVEDEEDLLADVEQALAAMRS</sequence>
<reference evidence="6" key="1">
    <citation type="journal article" date="2020" name="mSystems">
        <title>Genome- and Community-Level Interaction Insights into Carbon Utilization and Element Cycling Functions of Hydrothermarchaeota in Hydrothermal Sediment.</title>
        <authorList>
            <person name="Zhou Z."/>
            <person name="Liu Y."/>
            <person name="Xu W."/>
            <person name="Pan J."/>
            <person name="Luo Z.H."/>
            <person name="Li M."/>
        </authorList>
    </citation>
    <scope>NUCLEOTIDE SEQUENCE [LARGE SCALE GENOMIC DNA]</scope>
    <source>
        <strain evidence="6">HyVt-456</strain>
    </source>
</reference>
<evidence type="ECO:0000313" key="6">
    <source>
        <dbReference type="EMBL" id="HED11804.1"/>
    </source>
</evidence>
<dbReference type="PROSITE" id="PS00868">
    <property type="entry name" value="CYS_MET_METAB_PP"/>
    <property type="match status" value="1"/>
</dbReference>
<name>A0A7V1M1Z7_CALAY</name>
<comment type="caution">
    <text evidence="6">The sequence shown here is derived from an EMBL/GenBank/DDBJ whole genome shotgun (WGS) entry which is preliminary data.</text>
</comment>
<dbReference type="PANTHER" id="PTHR11808">
    <property type="entry name" value="TRANS-SULFURATION ENZYME FAMILY MEMBER"/>
    <property type="match status" value="1"/>
</dbReference>
<dbReference type="Gene3D" id="3.40.640.10">
    <property type="entry name" value="Type I PLP-dependent aspartate aminotransferase-like (Major domain)"/>
    <property type="match status" value="1"/>
</dbReference>
<dbReference type="FunFam" id="3.90.1150.10:FF:000008">
    <property type="entry name" value="Cystathionine gamma-synthase"/>
    <property type="match status" value="1"/>
</dbReference>
<dbReference type="InterPro" id="IPR015422">
    <property type="entry name" value="PyrdxlP-dep_Trfase_small"/>
</dbReference>
<protein>
    <submittedName>
        <fullName evidence="6">PLP-dependent transferase</fullName>
    </submittedName>
</protein>
<evidence type="ECO:0000256" key="3">
    <source>
        <dbReference type="ARBA" id="ARBA00022898"/>
    </source>
</evidence>
<dbReference type="GO" id="GO:0019343">
    <property type="term" value="P:cysteine biosynthetic process via cystathionine"/>
    <property type="evidence" value="ECO:0007669"/>
    <property type="project" value="TreeGrafter"/>
</dbReference>
<dbReference type="InterPro" id="IPR015421">
    <property type="entry name" value="PyrdxlP-dep_Trfase_major"/>
</dbReference>
<dbReference type="PIRSF" id="PIRSF001434">
    <property type="entry name" value="CGS"/>
    <property type="match status" value="1"/>
</dbReference>
<accession>A0A7V1M1Z7</accession>
<evidence type="ECO:0000256" key="5">
    <source>
        <dbReference type="RuleBase" id="RU362118"/>
    </source>
</evidence>
<dbReference type="EMBL" id="DRLD01000396">
    <property type="protein sequence ID" value="HED11804.1"/>
    <property type="molecule type" value="Genomic_DNA"/>
</dbReference>
<dbReference type="Proteomes" id="UP000886005">
    <property type="component" value="Unassembled WGS sequence"/>
</dbReference>
<dbReference type="InterPro" id="IPR000277">
    <property type="entry name" value="Cys/Met-Metab_PyrdxlP-dep_enz"/>
</dbReference>
<dbReference type="CDD" id="cd00614">
    <property type="entry name" value="CGS_like"/>
    <property type="match status" value="1"/>
</dbReference>
<dbReference type="GO" id="GO:0019346">
    <property type="term" value="P:transsulfuration"/>
    <property type="evidence" value="ECO:0007669"/>
    <property type="project" value="InterPro"/>
</dbReference>
<dbReference type="GO" id="GO:0004123">
    <property type="term" value="F:cystathionine gamma-lyase activity"/>
    <property type="evidence" value="ECO:0007669"/>
    <property type="project" value="TreeGrafter"/>
</dbReference>
<comment type="cofactor">
    <cofactor evidence="1 5">
        <name>pyridoxal 5'-phosphate</name>
        <dbReference type="ChEBI" id="CHEBI:597326"/>
    </cofactor>
</comment>
<dbReference type="PANTHER" id="PTHR11808:SF15">
    <property type="entry name" value="CYSTATHIONINE GAMMA-LYASE"/>
    <property type="match status" value="1"/>
</dbReference>
<dbReference type="FunFam" id="3.40.640.10:FF:000009">
    <property type="entry name" value="Cystathionine gamma-synthase homolog"/>
    <property type="match status" value="1"/>
</dbReference>
<dbReference type="AlphaFoldDB" id="A0A7V1M1Z7"/>
<dbReference type="GO" id="GO:0003962">
    <property type="term" value="F:cystathionine gamma-synthase activity"/>
    <property type="evidence" value="ECO:0007669"/>
    <property type="project" value="TreeGrafter"/>
</dbReference>
<proteinExistence type="inferred from homology"/>
<organism evidence="6">
    <name type="scientific">Caldithrix abyssi</name>
    <dbReference type="NCBI Taxonomy" id="187145"/>
    <lineage>
        <taxon>Bacteria</taxon>
        <taxon>Pseudomonadati</taxon>
        <taxon>Calditrichota</taxon>
        <taxon>Calditrichia</taxon>
        <taxon>Calditrichales</taxon>
        <taxon>Calditrichaceae</taxon>
        <taxon>Caldithrix</taxon>
    </lineage>
</organism>
<evidence type="ECO:0000256" key="4">
    <source>
        <dbReference type="PIRSR" id="PIRSR001434-2"/>
    </source>
</evidence>
<gene>
    <name evidence="6" type="ORF">ENJ10_14015</name>
</gene>